<accession>A0A1I3YU20</accession>
<organism evidence="2 3">
    <name type="scientific">Neomesorhizobium albiziae</name>
    <dbReference type="NCBI Taxonomy" id="335020"/>
    <lineage>
        <taxon>Bacteria</taxon>
        <taxon>Pseudomonadati</taxon>
        <taxon>Pseudomonadota</taxon>
        <taxon>Alphaproteobacteria</taxon>
        <taxon>Hyphomicrobiales</taxon>
        <taxon>Phyllobacteriaceae</taxon>
        <taxon>Neomesorhizobium</taxon>
    </lineage>
</organism>
<name>A0A1I3YU20_9HYPH</name>
<dbReference type="Pfam" id="PF11736">
    <property type="entry name" value="DUF3299"/>
    <property type="match status" value="1"/>
</dbReference>
<feature type="chain" id="PRO_5009302440" description="DUF3299 domain-containing protein" evidence="1">
    <location>
        <begin position="26"/>
        <end position="187"/>
    </location>
</feature>
<dbReference type="Proteomes" id="UP000323300">
    <property type="component" value="Unassembled WGS sequence"/>
</dbReference>
<sequence>MRYRVKFLACALAAGIAATSGIADALAAQNIFWRDLRPAGAAPKAPDMSSLTAQPEHDGALSWNLQDKTISLTGYAFPVDRDGDMVYEFMLLPLTGMCSHVPPPAPNQVVLVTPAKPFKMREAYEPVSVTGKLQPGLEKTQLFILDGVTVIESGYSVGKAEVARANGVPDAVTAPQATPWKFLNKKK</sequence>
<reference evidence="2 3" key="1">
    <citation type="submission" date="2016-10" db="EMBL/GenBank/DDBJ databases">
        <authorList>
            <person name="Varghese N."/>
            <person name="Submissions S."/>
        </authorList>
    </citation>
    <scope>NUCLEOTIDE SEQUENCE [LARGE SCALE GENOMIC DNA]</scope>
    <source>
        <strain evidence="2 3">DSM 21822</strain>
    </source>
</reference>
<proteinExistence type="predicted"/>
<keyword evidence="3" id="KW-1185">Reference proteome</keyword>
<dbReference type="RefSeq" id="WP_244621669.1">
    <property type="nucleotide sequence ID" value="NZ_BSPE01000056.1"/>
</dbReference>
<evidence type="ECO:0000256" key="1">
    <source>
        <dbReference type="SAM" id="SignalP"/>
    </source>
</evidence>
<gene>
    <name evidence="2" type="ORF">SAMN04488498_105169</name>
</gene>
<feature type="signal peptide" evidence="1">
    <location>
        <begin position="1"/>
        <end position="25"/>
    </location>
</feature>
<dbReference type="InterPro" id="IPR021727">
    <property type="entry name" value="DUF3299"/>
</dbReference>
<dbReference type="EMBL" id="FOSL01000005">
    <property type="protein sequence ID" value="SFK35285.1"/>
    <property type="molecule type" value="Genomic_DNA"/>
</dbReference>
<evidence type="ECO:0000313" key="2">
    <source>
        <dbReference type="EMBL" id="SFK35285.1"/>
    </source>
</evidence>
<evidence type="ECO:0008006" key="4">
    <source>
        <dbReference type="Google" id="ProtNLM"/>
    </source>
</evidence>
<dbReference type="Gene3D" id="2.40.50.870">
    <property type="entry name" value="Protein of unknown function (DUF3299)"/>
    <property type="match status" value="1"/>
</dbReference>
<protein>
    <recommendedName>
        <fullName evidence="4">DUF3299 domain-containing protein</fullName>
    </recommendedName>
</protein>
<evidence type="ECO:0000313" key="3">
    <source>
        <dbReference type="Proteomes" id="UP000323300"/>
    </source>
</evidence>
<dbReference type="AlphaFoldDB" id="A0A1I3YU20"/>
<keyword evidence="1" id="KW-0732">Signal</keyword>